<feature type="domain" description="Alpha-D-phosphohexomutase alpha/beta/alpha" evidence="12">
    <location>
        <begin position="7"/>
        <end position="133"/>
    </location>
</feature>
<dbReference type="Pfam" id="PF02879">
    <property type="entry name" value="PGM_PMM_II"/>
    <property type="match status" value="1"/>
</dbReference>
<feature type="domain" description="Alpha-D-phosphohexomutase C-terminal" evidence="11">
    <location>
        <begin position="394"/>
        <end position="449"/>
    </location>
</feature>
<comment type="cofactor">
    <cofactor evidence="2">
        <name>Mg(2+)</name>
        <dbReference type="ChEBI" id="CHEBI:18420"/>
    </cofactor>
</comment>
<evidence type="ECO:0000313" key="16">
    <source>
        <dbReference type="Proteomes" id="UP000287563"/>
    </source>
</evidence>
<comment type="catalytic activity">
    <reaction evidence="1">
        <text>alpha-D-mannose 1-phosphate = D-mannose 6-phosphate</text>
        <dbReference type="Rhea" id="RHEA:11140"/>
        <dbReference type="ChEBI" id="CHEBI:58409"/>
        <dbReference type="ChEBI" id="CHEBI:58735"/>
        <dbReference type="EC" id="5.4.2.8"/>
    </reaction>
</comment>
<dbReference type="SUPFAM" id="SSF53738">
    <property type="entry name" value="Phosphoglucomutase, first 3 domains"/>
    <property type="match status" value="3"/>
</dbReference>
<dbReference type="Pfam" id="PF02880">
    <property type="entry name" value="PGM_PMM_III"/>
    <property type="match status" value="1"/>
</dbReference>
<dbReference type="EC" id="5.4.2.8" evidence="5"/>
<keyword evidence="9 15" id="KW-0413">Isomerase</keyword>
<evidence type="ECO:0000256" key="4">
    <source>
        <dbReference type="ARBA" id="ARBA00010231"/>
    </source>
</evidence>
<dbReference type="GO" id="GO:0000287">
    <property type="term" value="F:magnesium ion binding"/>
    <property type="evidence" value="ECO:0007669"/>
    <property type="project" value="InterPro"/>
</dbReference>
<dbReference type="InterPro" id="IPR016055">
    <property type="entry name" value="A-D-PHexomutase_a/b/a-I/II/III"/>
</dbReference>
<dbReference type="InterPro" id="IPR005841">
    <property type="entry name" value="Alpha-D-phosphohexomutase_SF"/>
</dbReference>
<dbReference type="InterPro" id="IPR005846">
    <property type="entry name" value="A-D-PHexomutase_a/b/a-III"/>
</dbReference>
<evidence type="ECO:0000259" key="12">
    <source>
        <dbReference type="Pfam" id="PF02878"/>
    </source>
</evidence>
<feature type="domain" description="Alpha-D-phosphohexomutase alpha/beta/alpha" evidence="13">
    <location>
        <begin position="152"/>
        <end position="256"/>
    </location>
</feature>
<evidence type="ECO:0000256" key="8">
    <source>
        <dbReference type="ARBA" id="ARBA00022842"/>
    </source>
</evidence>
<evidence type="ECO:0000256" key="9">
    <source>
        <dbReference type="ARBA" id="ARBA00023235"/>
    </source>
</evidence>
<dbReference type="InterPro" id="IPR036900">
    <property type="entry name" value="A-D-PHexomutase_C_sf"/>
</dbReference>
<evidence type="ECO:0000256" key="10">
    <source>
        <dbReference type="RuleBase" id="RU004326"/>
    </source>
</evidence>
<evidence type="ECO:0000256" key="2">
    <source>
        <dbReference type="ARBA" id="ARBA00001946"/>
    </source>
</evidence>
<dbReference type="Proteomes" id="UP000287563">
    <property type="component" value="Unassembled WGS sequence"/>
</dbReference>
<dbReference type="OrthoDB" id="9803322at2"/>
<gene>
    <name evidence="15" type="ORF">EDI28_07215</name>
</gene>
<dbReference type="PROSITE" id="PS00710">
    <property type="entry name" value="PGM_PMM"/>
    <property type="match status" value="1"/>
</dbReference>
<dbReference type="AlphaFoldDB" id="A0A3S4TMX4"/>
<dbReference type="InterPro" id="IPR016066">
    <property type="entry name" value="A-D-PHexomutase_CS"/>
</dbReference>
<evidence type="ECO:0000256" key="1">
    <source>
        <dbReference type="ARBA" id="ARBA00000586"/>
    </source>
</evidence>
<dbReference type="Pfam" id="PF00408">
    <property type="entry name" value="PGM_PMM_IV"/>
    <property type="match status" value="1"/>
</dbReference>
<dbReference type="RefSeq" id="WP_128783162.1">
    <property type="nucleotide sequence ID" value="NZ_RJLM01000002.1"/>
</dbReference>
<accession>A0A3S4TMX4</accession>
<dbReference type="PANTHER" id="PTHR43771:SF1">
    <property type="entry name" value="PHOSPHOMANNOMUTASE"/>
    <property type="match status" value="1"/>
</dbReference>
<evidence type="ECO:0000256" key="7">
    <source>
        <dbReference type="ARBA" id="ARBA00022723"/>
    </source>
</evidence>
<comment type="similarity">
    <text evidence="4 10">Belongs to the phosphohexose mutase family.</text>
</comment>
<evidence type="ECO:0000313" key="15">
    <source>
        <dbReference type="EMBL" id="RWX56074.1"/>
    </source>
</evidence>
<keyword evidence="7 10" id="KW-0479">Metal-binding</keyword>
<name>A0A3S4TMX4_9GAMM</name>
<comment type="pathway">
    <text evidence="3">Nucleotide-sugar biosynthesis; GDP-alpha-D-mannose biosynthesis; alpha-D-mannose 1-phosphate from D-fructose 6-phosphate: step 2/2.</text>
</comment>
<dbReference type="Gene3D" id="3.40.120.10">
    <property type="entry name" value="Alpha-D-Glucose-1,6-Bisphosphate, subunit A, domain 3"/>
    <property type="match status" value="3"/>
</dbReference>
<evidence type="ECO:0000256" key="6">
    <source>
        <dbReference type="ARBA" id="ARBA00022553"/>
    </source>
</evidence>
<evidence type="ECO:0000259" key="14">
    <source>
        <dbReference type="Pfam" id="PF02880"/>
    </source>
</evidence>
<dbReference type="PRINTS" id="PR00509">
    <property type="entry name" value="PGMPMM"/>
</dbReference>
<dbReference type="EMBL" id="RJLM01000002">
    <property type="protein sequence ID" value="RWX56074.1"/>
    <property type="molecule type" value="Genomic_DNA"/>
</dbReference>
<evidence type="ECO:0000256" key="5">
    <source>
        <dbReference type="ARBA" id="ARBA00012730"/>
    </source>
</evidence>
<protein>
    <recommendedName>
        <fullName evidence="5">phosphomannomutase</fullName>
        <ecNumber evidence="5">5.4.2.8</ecNumber>
    </recommendedName>
</protein>
<dbReference type="InterPro" id="IPR005844">
    <property type="entry name" value="A-D-PHexomutase_a/b/a-I"/>
</dbReference>
<dbReference type="InterPro" id="IPR005845">
    <property type="entry name" value="A-D-PHexomutase_a/b/a-II"/>
</dbReference>
<dbReference type="PANTHER" id="PTHR43771">
    <property type="entry name" value="PHOSPHOMANNOMUTASE"/>
    <property type="match status" value="1"/>
</dbReference>
<dbReference type="SUPFAM" id="SSF55957">
    <property type="entry name" value="Phosphoglucomutase, C-terminal domain"/>
    <property type="match status" value="1"/>
</dbReference>
<dbReference type="Gene3D" id="3.30.310.50">
    <property type="entry name" value="Alpha-D-phosphohexomutase, C-terminal domain"/>
    <property type="match status" value="1"/>
</dbReference>
<keyword evidence="6" id="KW-0597">Phosphoprotein</keyword>
<dbReference type="CDD" id="cd03089">
    <property type="entry name" value="PMM_PGM"/>
    <property type="match status" value="1"/>
</dbReference>
<evidence type="ECO:0000259" key="13">
    <source>
        <dbReference type="Pfam" id="PF02879"/>
    </source>
</evidence>
<keyword evidence="16" id="KW-1185">Reference proteome</keyword>
<reference evidence="15 16" key="1">
    <citation type="submission" date="2018-11" db="EMBL/GenBank/DDBJ databases">
        <title>Photobacterium sp. BEI247 sp. nov., a marine bacterium isolated from Yongle Blue Hole in the South China Sea.</title>
        <authorList>
            <person name="Wang X."/>
        </authorList>
    </citation>
    <scope>NUCLEOTIDE SEQUENCE [LARGE SCALE GENOMIC DNA]</scope>
    <source>
        <strain evidence="16">BEI247</strain>
    </source>
</reference>
<organism evidence="15 16">
    <name type="scientific">Photobacterium chitinilyticum</name>
    <dbReference type="NCBI Taxonomy" id="2485123"/>
    <lineage>
        <taxon>Bacteria</taxon>
        <taxon>Pseudomonadati</taxon>
        <taxon>Pseudomonadota</taxon>
        <taxon>Gammaproteobacteria</taxon>
        <taxon>Vibrionales</taxon>
        <taxon>Vibrionaceae</taxon>
        <taxon>Photobacterium</taxon>
    </lineage>
</organism>
<dbReference type="GO" id="GO:0005975">
    <property type="term" value="P:carbohydrate metabolic process"/>
    <property type="evidence" value="ECO:0007669"/>
    <property type="project" value="InterPro"/>
</dbReference>
<evidence type="ECO:0000256" key="3">
    <source>
        <dbReference type="ARBA" id="ARBA00004699"/>
    </source>
</evidence>
<feature type="domain" description="Alpha-D-phosphohexomutase alpha/beta/alpha" evidence="14">
    <location>
        <begin position="262"/>
        <end position="369"/>
    </location>
</feature>
<evidence type="ECO:0000259" key="11">
    <source>
        <dbReference type="Pfam" id="PF00408"/>
    </source>
</evidence>
<comment type="caution">
    <text evidence="15">The sequence shown here is derived from an EMBL/GenBank/DDBJ whole genome shotgun (WGS) entry which is preliminary data.</text>
</comment>
<keyword evidence="8 10" id="KW-0460">Magnesium</keyword>
<dbReference type="InterPro" id="IPR005843">
    <property type="entry name" value="A-D-PHexomutase_C"/>
</dbReference>
<dbReference type="GO" id="GO:0004615">
    <property type="term" value="F:phosphomannomutase activity"/>
    <property type="evidence" value="ECO:0007669"/>
    <property type="project" value="UniProtKB-EC"/>
</dbReference>
<sequence>MAKLTCFKAYDVRGELGEDFNIDIAYRIGRAYGQHLRPETVVIGGDARLSTAEIKSAICQGLMDAGVNVIDLGLTGTEEIYFAVQHLKVDGGLEVTASHNPANYNGIKFVGLGARPIGKESGLTEIRLIAESGQFEDAEVKGILTNKSYISAYVDYLLSYISPENIRPMRIVANSGNGAAGHIVDALENRFSQLAIPIEFIKIDNEPNGDFPNGVPNPMLVECRKATSIAVREHQADLGIAWDGDFDRCFFFDEKGQFIESYYIVGLLAELFLYKHEGATIIHDPRLSWNTIDIVKAAGGVPVQSKAGHTYIKQAMRNENAVYGGEMSGHHYFRDFAYCDSGMIPWLVVAELLSIKKIPLSRAIGERVKAFPSSGEINTAPSLPDRAILRVRDKYQLEAITVDETDGISLEFDDWRFSLRQSNTENLVRLNIEARYCADLVKKKVDEIITLLSETTR</sequence>
<proteinExistence type="inferred from homology"/>
<dbReference type="Pfam" id="PF02878">
    <property type="entry name" value="PGM_PMM_I"/>
    <property type="match status" value="1"/>
</dbReference>